<dbReference type="PANTHER" id="PTHR34415">
    <property type="entry name" value="INTEGRASE CATALYTIC DOMAIN-CONTAINING PROTEIN"/>
    <property type="match status" value="1"/>
</dbReference>
<dbReference type="InterPro" id="IPR057191">
    <property type="entry name" value="DUF7869"/>
</dbReference>
<keyword evidence="3" id="KW-1185">Reference proteome</keyword>
<dbReference type="Pfam" id="PF25273">
    <property type="entry name" value="DUF7869"/>
    <property type="match status" value="1"/>
</dbReference>
<evidence type="ECO:0000259" key="1">
    <source>
        <dbReference type="Pfam" id="PF25273"/>
    </source>
</evidence>
<evidence type="ECO:0000313" key="2">
    <source>
        <dbReference type="EMBL" id="CAI6372450.1"/>
    </source>
</evidence>
<reference evidence="2 3" key="1">
    <citation type="submission" date="2023-01" db="EMBL/GenBank/DDBJ databases">
        <authorList>
            <person name="Whitehead M."/>
        </authorList>
    </citation>
    <scope>NUCLEOTIDE SEQUENCE [LARGE SCALE GENOMIC DNA]</scope>
</reference>
<accession>A0AAV0XV90</accession>
<gene>
    <name evidence="2" type="ORF">MEUPH1_LOCUS26320</name>
</gene>
<proteinExistence type="predicted"/>
<organism evidence="2 3">
    <name type="scientific">Macrosiphum euphorbiae</name>
    <name type="common">potato aphid</name>
    <dbReference type="NCBI Taxonomy" id="13131"/>
    <lineage>
        <taxon>Eukaryota</taxon>
        <taxon>Metazoa</taxon>
        <taxon>Ecdysozoa</taxon>
        <taxon>Arthropoda</taxon>
        <taxon>Hexapoda</taxon>
        <taxon>Insecta</taxon>
        <taxon>Pterygota</taxon>
        <taxon>Neoptera</taxon>
        <taxon>Paraneoptera</taxon>
        <taxon>Hemiptera</taxon>
        <taxon>Sternorrhyncha</taxon>
        <taxon>Aphidomorpha</taxon>
        <taxon>Aphidoidea</taxon>
        <taxon>Aphididae</taxon>
        <taxon>Macrosiphini</taxon>
        <taxon>Macrosiphum</taxon>
    </lineage>
</organism>
<name>A0AAV0XV90_9HEMI</name>
<comment type="caution">
    <text evidence="2">The sequence shown here is derived from an EMBL/GenBank/DDBJ whole genome shotgun (WGS) entry which is preliminary data.</text>
</comment>
<feature type="domain" description="DUF7869" evidence="1">
    <location>
        <begin position="15"/>
        <end position="135"/>
    </location>
</feature>
<dbReference type="EMBL" id="CARXXK010001030">
    <property type="protein sequence ID" value="CAI6372450.1"/>
    <property type="molecule type" value="Genomic_DNA"/>
</dbReference>
<evidence type="ECO:0000313" key="3">
    <source>
        <dbReference type="Proteomes" id="UP001160148"/>
    </source>
</evidence>
<protein>
    <recommendedName>
        <fullName evidence="1">DUF7869 domain-containing protein</fullName>
    </recommendedName>
</protein>
<dbReference type="AlphaFoldDB" id="A0AAV0XV90"/>
<sequence length="220" mass="25670">MIDNRLQTQNNPLTIINLFSDSCSAQNKNTFVMTALLYFINHKAKVINEIHHYIPIRGHSYMPPDQVFGRIEKKLRQMETILSPYEYYNVFKEYTTVKTFGKDYDIMDFKSAVKKIVKKVDFKSTEQKHYSYIRGKKTVGVSPSYEEEPIRVNVLKKQANLENLGSAEKLPKSNHVKQPKQEDVRHLLQFLIIPNDVQDFYDDIFNDNNGSISPIEDCQV</sequence>
<dbReference type="PANTHER" id="PTHR34415:SF1">
    <property type="entry name" value="INTEGRASE CATALYTIC DOMAIN-CONTAINING PROTEIN"/>
    <property type="match status" value="1"/>
</dbReference>
<dbReference type="Proteomes" id="UP001160148">
    <property type="component" value="Unassembled WGS sequence"/>
</dbReference>